<dbReference type="InterPro" id="IPR025232">
    <property type="entry name" value="DUF4174"/>
</dbReference>
<evidence type="ECO:0000313" key="4">
    <source>
        <dbReference type="EMBL" id="PTX45226.1"/>
    </source>
</evidence>
<proteinExistence type="predicted"/>
<evidence type="ECO:0000313" key="5">
    <source>
        <dbReference type="Proteomes" id="UP000244174"/>
    </source>
</evidence>
<feature type="domain" description="DUF4174" evidence="3">
    <location>
        <begin position="22"/>
        <end position="136"/>
    </location>
</feature>
<dbReference type="RefSeq" id="WP_108171113.1">
    <property type="nucleotide sequence ID" value="NZ_QBKQ01000001.1"/>
</dbReference>
<dbReference type="Proteomes" id="UP000244174">
    <property type="component" value="Unassembled WGS sequence"/>
</dbReference>
<dbReference type="Pfam" id="PF13778">
    <property type="entry name" value="DUF4174"/>
    <property type="match status" value="1"/>
</dbReference>
<organism evidence="4 5">
    <name type="scientific">Christiangramia gaetbulicola</name>
    <dbReference type="NCBI Taxonomy" id="703340"/>
    <lineage>
        <taxon>Bacteria</taxon>
        <taxon>Pseudomonadati</taxon>
        <taxon>Bacteroidota</taxon>
        <taxon>Flavobacteriia</taxon>
        <taxon>Flavobacteriales</taxon>
        <taxon>Flavobacteriaceae</taxon>
        <taxon>Christiangramia</taxon>
    </lineage>
</organism>
<feature type="chain" id="PRO_5015493123" evidence="2">
    <location>
        <begin position="20"/>
        <end position="142"/>
    </location>
</feature>
<accession>A0A2T6AN92</accession>
<protein>
    <submittedName>
        <fullName evidence="4">Uncharacterized protein DUF4174</fullName>
    </submittedName>
</protein>
<comment type="caution">
    <text evidence="4">The sequence shown here is derived from an EMBL/GenBank/DDBJ whole genome shotgun (WGS) entry which is preliminary data.</text>
</comment>
<dbReference type="EMBL" id="QBKQ01000001">
    <property type="protein sequence ID" value="PTX45226.1"/>
    <property type="molecule type" value="Genomic_DNA"/>
</dbReference>
<name>A0A2T6AN92_9FLAO</name>
<reference evidence="4 5" key="1">
    <citation type="submission" date="2018-04" db="EMBL/GenBank/DDBJ databases">
        <title>Genomic Encyclopedia of Archaeal and Bacterial Type Strains, Phase II (KMG-II): from individual species to whole genera.</title>
        <authorList>
            <person name="Goeker M."/>
        </authorList>
    </citation>
    <scope>NUCLEOTIDE SEQUENCE [LARGE SCALE GENOMIC DNA]</scope>
    <source>
        <strain evidence="4 5">DSM 23082</strain>
    </source>
</reference>
<feature type="signal peptide" evidence="2">
    <location>
        <begin position="1"/>
        <end position="19"/>
    </location>
</feature>
<sequence length="142" mass="16639">MKKVLILILLFLAIPSMSAQSLSEYQWENRLIVIFTEAEDSKEFQEQFEELESDITGLKDRKLLIIHSLPQKQRTILPKETRWQDSNLYQNRKGSEESFEVILIGLDGGVKLRQNQILTTKKLFGLIDSMPMRQAEMRRNKN</sequence>
<dbReference type="OrthoDB" id="7362103at2"/>
<dbReference type="AlphaFoldDB" id="A0A2T6AN92"/>
<evidence type="ECO:0000259" key="3">
    <source>
        <dbReference type="Pfam" id="PF13778"/>
    </source>
</evidence>
<keyword evidence="5" id="KW-1185">Reference proteome</keyword>
<gene>
    <name evidence="4" type="ORF">C8P64_1217</name>
</gene>
<keyword evidence="1 2" id="KW-0732">Signal</keyword>
<evidence type="ECO:0000256" key="2">
    <source>
        <dbReference type="SAM" id="SignalP"/>
    </source>
</evidence>
<evidence type="ECO:0000256" key="1">
    <source>
        <dbReference type="ARBA" id="ARBA00022729"/>
    </source>
</evidence>